<feature type="region of interest" description="Disordered" evidence="1">
    <location>
        <begin position="116"/>
        <end position="176"/>
    </location>
</feature>
<evidence type="ECO:0000313" key="2">
    <source>
        <dbReference type="EMBL" id="KAH3816776.1"/>
    </source>
</evidence>
<evidence type="ECO:0000313" key="3">
    <source>
        <dbReference type="Proteomes" id="UP000828390"/>
    </source>
</evidence>
<proteinExistence type="predicted"/>
<sequence>MATLKGLNLQEQKQNRALTFKTVCQIILKFLKQEKILRIAIGGQFLKGKQPIKVNLKRLKSYIKTTNAFSEALSQKRDIELKAPDTVRDSKLKQTRVSNAQNIISNIRQMKDLPVRRGGFIKQPPPPSEPLKQQRRRSSVYPTSGYDSEIDLTPEGNHQEYSPWGPPARWNPGRESKNLYEPSDDYRQSHYYGYNMGWTPRGFDPRDENFRNVETDRSCYAEDIQRERNRHGIFSRARVPEYDYDEYEEAEYEMTPHGKKYMLVPKGLPWQNQWHQRSSDDYQRRPISPNEDRYLQLYDNTVEGPPKYRGLNRKGL</sequence>
<dbReference type="AlphaFoldDB" id="A0A9D4GJU2"/>
<reference evidence="2" key="2">
    <citation type="submission" date="2020-11" db="EMBL/GenBank/DDBJ databases">
        <authorList>
            <person name="McCartney M.A."/>
            <person name="Auch B."/>
            <person name="Kono T."/>
            <person name="Mallez S."/>
            <person name="Becker A."/>
            <person name="Gohl D.M."/>
            <person name="Silverstein K.A.T."/>
            <person name="Koren S."/>
            <person name="Bechman K.B."/>
            <person name="Herman A."/>
            <person name="Abrahante J.E."/>
            <person name="Garbe J."/>
        </authorList>
    </citation>
    <scope>NUCLEOTIDE SEQUENCE</scope>
    <source>
        <strain evidence="2">Duluth1</strain>
        <tissue evidence="2">Whole animal</tissue>
    </source>
</reference>
<dbReference type="Proteomes" id="UP000828390">
    <property type="component" value="Unassembled WGS sequence"/>
</dbReference>
<name>A0A9D4GJU2_DREPO</name>
<comment type="caution">
    <text evidence="2">The sequence shown here is derived from an EMBL/GenBank/DDBJ whole genome shotgun (WGS) entry which is preliminary data.</text>
</comment>
<organism evidence="2 3">
    <name type="scientific">Dreissena polymorpha</name>
    <name type="common">Zebra mussel</name>
    <name type="synonym">Mytilus polymorpha</name>
    <dbReference type="NCBI Taxonomy" id="45954"/>
    <lineage>
        <taxon>Eukaryota</taxon>
        <taxon>Metazoa</taxon>
        <taxon>Spiralia</taxon>
        <taxon>Lophotrochozoa</taxon>
        <taxon>Mollusca</taxon>
        <taxon>Bivalvia</taxon>
        <taxon>Autobranchia</taxon>
        <taxon>Heteroconchia</taxon>
        <taxon>Euheterodonta</taxon>
        <taxon>Imparidentia</taxon>
        <taxon>Neoheterodontei</taxon>
        <taxon>Myida</taxon>
        <taxon>Dreissenoidea</taxon>
        <taxon>Dreissenidae</taxon>
        <taxon>Dreissena</taxon>
    </lineage>
</organism>
<keyword evidence="3" id="KW-1185">Reference proteome</keyword>
<protein>
    <submittedName>
        <fullName evidence="2">Uncharacterized protein</fullName>
    </submittedName>
</protein>
<dbReference type="EMBL" id="JAIWYP010000005">
    <property type="protein sequence ID" value="KAH3816776.1"/>
    <property type="molecule type" value="Genomic_DNA"/>
</dbReference>
<gene>
    <name evidence="2" type="ORF">DPMN_118299</name>
</gene>
<reference evidence="2" key="1">
    <citation type="journal article" date="2019" name="bioRxiv">
        <title>The Genome of the Zebra Mussel, Dreissena polymorpha: A Resource for Invasive Species Research.</title>
        <authorList>
            <person name="McCartney M.A."/>
            <person name="Auch B."/>
            <person name="Kono T."/>
            <person name="Mallez S."/>
            <person name="Zhang Y."/>
            <person name="Obille A."/>
            <person name="Becker A."/>
            <person name="Abrahante J.E."/>
            <person name="Garbe J."/>
            <person name="Badalamenti J.P."/>
            <person name="Herman A."/>
            <person name="Mangelson H."/>
            <person name="Liachko I."/>
            <person name="Sullivan S."/>
            <person name="Sone E.D."/>
            <person name="Koren S."/>
            <person name="Silverstein K.A.T."/>
            <person name="Beckman K.B."/>
            <person name="Gohl D.M."/>
        </authorList>
    </citation>
    <scope>NUCLEOTIDE SEQUENCE</scope>
    <source>
        <strain evidence="2">Duluth1</strain>
        <tissue evidence="2">Whole animal</tissue>
    </source>
</reference>
<accession>A0A9D4GJU2</accession>
<evidence type="ECO:0000256" key="1">
    <source>
        <dbReference type="SAM" id="MobiDB-lite"/>
    </source>
</evidence>